<dbReference type="Proteomes" id="UP000199705">
    <property type="component" value="Unassembled WGS sequence"/>
</dbReference>
<feature type="transmembrane region" description="Helical" evidence="1">
    <location>
        <begin position="66"/>
        <end position="85"/>
    </location>
</feature>
<proteinExistence type="predicted"/>
<evidence type="ECO:0000256" key="1">
    <source>
        <dbReference type="SAM" id="Phobius"/>
    </source>
</evidence>
<evidence type="ECO:0000313" key="3">
    <source>
        <dbReference type="Proteomes" id="UP000199705"/>
    </source>
</evidence>
<dbReference type="RefSeq" id="WP_091175236.1">
    <property type="nucleotide sequence ID" value="NZ_FNCG01000022.1"/>
</dbReference>
<keyword evidence="3" id="KW-1185">Reference proteome</keyword>
<keyword evidence="1" id="KW-0812">Transmembrane</keyword>
<protein>
    <submittedName>
        <fullName evidence="2">Uncharacterized protein</fullName>
    </submittedName>
</protein>
<dbReference type="EMBL" id="FNCG01000022">
    <property type="protein sequence ID" value="SDI50297.1"/>
    <property type="molecule type" value="Genomic_DNA"/>
</dbReference>
<feature type="transmembrane region" description="Helical" evidence="1">
    <location>
        <begin position="9"/>
        <end position="29"/>
    </location>
</feature>
<reference evidence="3" key="1">
    <citation type="submission" date="2016-10" db="EMBL/GenBank/DDBJ databases">
        <authorList>
            <person name="Varghese N."/>
            <person name="Submissions S."/>
        </authorList>
    </citation>
    <scope>NUCLEOTIDE SEQUENCE [LARGE SCALE GENOMIC DNA]</scope>
    <source>
        <strain evidence="3">Gh-67</strain>
    </source>
</reference>
<keyword evidence="1" id="KW-0472">Membrane</keyword>
<keyword evidence="1" id="KW-1133">Transmembrane helix</keyword>
<gene>
    <name evidence="2" type="ORF">SAMN05192573_12230</name>
</gene>
<organism evidence="2 3">
    <name type="scientific">Mucilaginibacter gossypii</name>
    <dbReference type="NCBI Taxonomy" id="551996"/>
    <lineage>
        <taxon>Bacteria</taxon>
        <taxon>Pseudomonadati</taxon>
        <taxon>Bacteroidota</taxon>
        <taxon>Sphingobacteriia</taxon>
        <taxon>Sphingobacteriales</taxon>
        <taxon>Sphingobacteriaceae</taxon>
        <taxon>Mucilaginibacter</taxon>
    </lineage>
</organism>
<sequence length="125" mass="13594">MTLSSQSKVNIASGMIRVSAVLYLVYYYLNGGRSASFQIALATCIALGILLLLALFIRRGYKWAKWLLLGLLILTITPDAINLPATFKANFYAGCIAVIIDLLQIGALVLLFMPGKEKPVAEDAE</sequence>
<accession>A0A1G8L408</accession>
<evidence type="ECO:0000313" key="2">
    <source>
        <dbReference type="EMBL" id="SDI50297.1"/>
    </source>
</evidence>
<dbReference type="AlphaFoldDB" id="A0A1G8L408"/>
<dbReference type="STRING" id="551996.SAMN05192573_12230"/>
<feature type="transmembrane region" description="Helical" evidence="1">
    <location>
        <begin position="35"/>
        <end position="57"/>
    </location>
</feature>
<name>A0A1G8L408_9SPHI</name>
<feature type="transmembrane region" description="Helical" evidence="1">
    <location>
        <begin position="91"/>
        <end position="112"/>
    </location>
</feature>